<comment type="caution">
    <text evidence="1">The sequence shown here is derived from an EMBL/GenBank/DDBJ whole genome shotgun (WGS) entry which is preliminary data.</text>
</comment>
<keyword evidence="2" id="KW-1185">Reference proteome</keyword>
<evidence type="ECO:0000313" key="1">
    <source>
        <dbReference type="EMBL" id="MED4399821.1"/>
    </source>
</evidence>
<evidence type="ECO:0000313" key="2">
    <source>
        <dbReference type="Proteomes" id="UP001342826"/>
    </source>
</evidence>
<dbReference type="SUPFAM" id="SSF47598">
    <property type="entry name" value="Ribbon-helix-helix"/>
    <property type="match status" value="1"/>
</dbReference>
<dbReference type="RefSeq" id="WP_328014542.1">
    <property type="nucleotide sequence ID" value="NZ_JARTFS010000001.1"/>
</dbReference>
<protein>
    <submittedName>
        <fullName evidence="1">Ribbon-helix-helix domain-containing protein</fullName>
    </submittedName>
</protein>
<sequence>MPGHYKQPNYKPTTSITIDEDLFKLIDKFKHKNEFDNRSQAIETLIRLGFKHLKQRKLVRG</sequence>
<proteinExistence type="predicted"/>
<dbReference type="Gene3D" id="1.10.1220.10">
    <property type="entry name" value="Met repressor-like"/>
    <property type="match status" value="1"/>
</dbReference>
<reference evidence="1 2" key="1">
    <citation type="submission" date="2023-03" db="EMBL/GenBank/DDBJ databases">
        <title>Bacillus Genome Sequencing.</title>
        <authorList>
            <person name="Dunlap C."/>
        </authorList>
    </citation>
    <scope>NUCLEOTIDE SEQUENCE [LARGE SCALE GENOMIC DNA]</scope>
    <source>
        <strain evidence="1 2">NRS-1717</strain>
    </source>
</reference>
<dbReference type="CDD" id="cd22231">
    <property type="entry name" value="RHH_NikR_HicB-like"/>
    <property type="match status" value="1"/>
</dbReference>
<dbReference type="InterPro" id="IPR013321">
    <property type="entry name" value="Arc_rbn_hlx_hlx"/>
</dbReference>
<dbReference type="EMBL" id="JARTFS010000001">
    <property type="protein sequence ID" value="MED4399821.1"/>
    <property type="molecule type" value="Genomic_DNA"/>
</dbReference>
<dbReference type="Proteomes" id="UP001342826">
    <property type="component" value="Unassembled WGS sequence"/>
</dbReference>
<dbReference type="InterPro" id="IPR010985">
    <property type="entry name" value="Ribbon_hlx_hlx"/>
</dbReference>
<name>A0ABU6NVK4_9BACI</name>
<organism evidence="1 2">
    <name type="scientific">Metabacillus fastidiosus</name>
    <dbReference type="NCBI Taxonomy" id="1458"/>
    <lineage>
        <taxon>Bacteria</taxon>
        <taxon>Bacillati</taxon>
        <taxon>Bacillota</taxon>
        <taxon>Bacilli</taxon>
        <taxon>Bacillales</taxon>
        <taxon>Bacillaceae</taxon>
        <taxon>Metabacillus</taxon>
    </lineage>
</organism>
<accession>A0ABU6NVK4</accession>
<gene>
    <name evidence="1" type="ORF">P9271_00410</name>
</gene>